<dbReference type="PANTHER" id="PTHR30558:SF7">
    <property type="entry name" value="TOL-PAL SYSTEM PROTEIN TOLR"/>
    <property type="match status" value="1"/>
</dbReference>
<sequence length="136" mass="14705">MLNRRPRRSMSQMNVVPYIDVMLVLLVIFMVTTPMFSPGVVNLPSVGKAAQVESEPVQVLIDAQGNYSVSDKGSAHPVGDLAGLASQLETLTGGDKQRAVVISGDKTVAYDKVMAVMRELQQRGYARLGLLVKTES</sequence>
<dbReference type="Proteomes" id="UP000247555">
    <property type="component" value="Unassembled WGS sequence"/>
</dbReference>
<proteinExistence type="inferred from homology"/>
<evidence type="ECO:0000313" key="9">
    <source>
        <dbReference type="Proteomes" id="UP000247555"/>
    </source>
</evidence>
<keyword evidence="7" id="KW-0653">Protein transport</keyword>
<keyword evidence="3" id="KW-1003">Cell membrane</keyword>
<keyword evidence="7" id="KW-0813">Transport</keyword>
<evidence type="ECO:0000256" key="1">
    <source>
        <dbReference type="ARBA" id="ARBA00004162"/>
    </source>
</evidence>
<keyword evidence="9" id="KW-1185">Reference proteome</keyword>
<dbReference type="Pfam" id="PF02472">
    <property type="entry name" value="ExbD"/>
    <property type="match status" value="1"/>
</dbReference>
<comment type="subcellular location">
    <subcellularLocation>
        <location evidence="1">Cell membrane</location>
        <topology evidence="1">Single-pass membrane protein</topology>
    </subcellularLocation>
    <subcellularLocation>
        <location evidence="7">Cell membrane</location>
        <topology evidence="7">Single-pass type II membrane protein</topology>
    </subcellularLocation>
</comment>
<reference evidence="8 9" key="1">
    <citation type="submission" date="2018-05" db="EMBL/GenBank/DDBJ databases">
        <title>Genomic Encyclopedia of Type Strains, Phase IV (KMG-IV): sequencing the most valuable type-strain genomes for metagenomic binning, comparative biology and taxonomic classification.</title>
        <authorList>
            <person name="Goeker M."/>
        </authorList>
    </citation>
    <scope>NUCLEOTIDE SEQUENCE [LARGE SCALE GENOMIC DNA]</scope>
    <source>
        <strain evidence="8 9">DSM 29661</strain>
    </source>
</reference>
<dbReference type="EMBL" id="QJKI01000024">
    <property type="protein sequence ID" value="PXX75877.1"/>
    <property type="molecule type" value="Genomic_DNA"/>
</dbReference>
<keyword evidence="8" id="KW-0132">Cell division</keyword>
<evidence type="ECO:0000256" key="4">
    <source>
        <dbReference type="ARBA" id="ARBA00022692"/>
    </source>
</evidence>
<organism evidence="8 9">
    <name type="scientific">Rivihabitans pingtungensis</name>
    <dbReference type="NCBI Taxonomy" id="1054498"/>
    <lineage>
        <taxon>Bacteria</taxon>
        <taxon>Pseudomonadati</taxon>
        <taxon>Pseudomonadota</taxon>
        <taxon>Betaproteobacteria</taxon>
        <taxon>Neisseriales</taxon>
        <taxon>Aquaspirillaceae</taxon>
        <taxon>Rivihabitans</taxon>
    </lineage>
</organism>
<protein>
    <submittedName>
        <fullName evidence="8">Cell division and transport-associated protein TolR</fullName>
    </submittedName>
</protein>
<evidence type="ECO:0000256" key="7">
    <source>
        <dbReference type="RuleBase" id="RU003879"/>
    </source>
</evidence>
<dbReference type="AlphaFoldDB" id="A0A318KIH6"/>
<evidence type="ECO:0000256" key="6">
    <source>
        <dbReference type="ARBA" id="ARBA00023136"/>
    </source>
</evidence>
<dbReference type="GO" id="GO:0022857">
    <property type="term" value="F:transmembrane transporter activity"/>
    <property type="evidence" value="ECO:0007669"/>
    <property type="project" value="InterPro"/>
</dbReference>
<dbReference type="PANTHER" id="PTHR30558">
    <property type="entry name" value="EXBD MEMBRANE COMPONENT OF PMF-DRIVEN MACROMOLECULE IMPORT SYSTEM"/>
    <property type="match status" value="1"/>
</dbReference>
<evidence type="ECO:0000256" key="3">
    <source>
        <dbReference type="ARBA" id="ARBA00022475"/>
    </source>
</evidence>
<evidence type="ECO:0000256" key="2">
    <source>
        <dbReference type="ARBA" id="ARBA00005811"/>
    </source>
</evidence>
<gene>
    <name evidence="8" type="ORF">DFR34_12417</name>
</gene>
<name>A0A318KIH6_9NEIS</name>
<evidence type="ECO:0000313" key="8">
    <source>
        <dbReference type="EMBL" id="PXX75877.1"/>
    </source>
</evidence>
<keyword evidence="8" id="KW-0131">Cell cycle</keyword>
<dbReference type="GO" id="GO:0015031">
    <property type="term" value="P:protein transport"/>
    <property type="evidence" value="ECO:0007669"/>
    <property type="project" value="UniProtKB-KW"/>
</dbReference>
<evidence type="ECO:0000256" key="5">
    <source>
        <dbReference type="ARBA" id="ARBA00022989"/>
    </source>
</evidence>
<dbReference type="GO" id="GO:0005886">
    <property type="term" value="C:plasma membrane"/>
    <property type="evidence" value="ECO:0007669"/>
    <property type="project" value="UniProtKB-SubCell"/>
</dbReference>
<dbReference type="RefSeq" id="WP_110391772.1">
    <property type="nucleotide sequence ID" value="NZ_CALCOA010000223.1"/>
</dbReference>
<comment type="caution">
    <text evidence="8">The sequence shown here is derived from an EMBL/GenBank/DDBJ whole genome shotgun (WGS) entry which is preliminary data.</text>
</comment>
<dbReference type="OrthoDB" id="9798629at2"/>
<keyword evidence="4 7" id="KW-0812">Transmembrane</keyword>
<keyword evidence="6" id="KW-0472">Membrane</keyword>
<dbReference type="Gene3D" id="3.30.420.270">
    <property type="match status" value="1"/>
</dbReference>
<accession>A0A318KIH6</accession>
<comment type="similarity">
    <text evidence="2 7">Belongs to the ExbD/TolR family.</text>
</comment>
<dbReference type="InterPro" id="IPR003400">
    <property type="entry name" value="ExbD"/>
</dbReference>
<keyword evidence="5" id="KW-1133">Transmembrane helix</keyword>
<dbReference type="GO" id="GO:0051301">
    <property type="term" value="P:cell division"/>
    <property type="evidence" value="ECO:0007669"/>
    <property type="project" value="UniProtKB-KW"/>
</dbReference>